<dbReference type="SUPFAM" id="SSF55961">
    <property type="entry name" value="Bet v1-like"/>
    <property type="match status" value="1"/>
</dbReference>
<organism evidence="1 2">
    <name type="scientific">Egicoccus halophilus</name>
    <dbReference type="NCBI Taxonomy" id="1670830"/>
    <lineage>
        <taxon>Bacteria</taxon>
        <taxon>Bacillati</taxon>
        <taxon>Actinomycetota</taxon>
        <taxon>Nitriliruptoria</taxon>
        <taxon>Egicoccales</taxon>
        <taxon>Egicoccaceae</taxon>
        <taxon>Egicoccus</taxon>
    </lineage>
</organism>
<dbReference type="Gene3D" id="3.30.530.20">
    <property type="match status" value="1"/>
</dbReference>
<protein>
    <recommendedName>
        <fullName evidence="3">Polyketide cyclase / dehydrase and lipid transport</fullName>
    </recommendedName>
</protein>
<evidence type="ECO:0008006" key="3">
    <source>
        <dbReference type="Google" id="ProtNLM"/>
    </source>
</evidence>
<proteinExistence type="predicted"/>
<reference evidence="1" key="2">
    <citation type="submission" date="2020-09" db="EMBL/GenBank/DDBJ databases">
        <authorList>
            <person name="Sun Q."/>
            <person name="Zhou Y."/>
        </authorList>
    </citation>
    <scope>NUCLEOTIDE SEQUENCE</scope>
    <source>
        <strain evidence="1">CGMCC 1.14988</strain>
    </source>
</reference>
<keyword evidence="2" id="KW-1185">Reference proteome</keyword>
<evidence type="ECO:0000313" key="2">
    <source>
        <dbReference type="Proteomes" id="UP000650511"/>
    </source>
</evidence>
<dbReference type="Pfam" id="PF10604">
    <property type="entry name" value="Polyketide_cyc2"/>
    <property type="match status" value="1"/>
</dbReference>
<dbReference type="EMBL" id="BMHA01000018">
    <property type="protein sequence ID" value="GGI09771.1"/>
    <property type="molecule type" value="Genomic_DNA"/>
</dbReference>
<evidence type="ECO:0000313" key="1">
    <source>
        <dbReference type="EMBL" id="GGI09771.1"/>
    </source>
</evidence>
<sequence length="144" mass="16061">MPEVVRIIPASRDAVFEALSRPENYPRWVVGAQRIRAVEGDWPQEGSTFHHVVGAFPLRLKDSTSVVTMVPDEQLVLEARGRPLGRATVELHLEEVPGGTRVRMVEFPISGPGRFLPSFVLGPSIRQRNEVSLQRLEDVLTSGR</sequence>
<name>A0A8J3EVI2_9ACTN</name>
<dbReference type="RefSeq" id="WP_130650187.1">
    <property type="nucleotide sequence ID" value="NZ_BMHA01000018.1"/>
</dbReference>
<gene>
    <name evidence="1" type="ORF">GCM10011354_35730</name>
</gene>
<accession>A0A8J3EVI2</accession>
<dbReference type="InterPro" id="IPR019587">
    <property type="entry name" value="Polyketide_cyclase/dehydratase"/>
</dbReference>
<dbReference type="Proteomes" id="UP000650511">
    <property type="component" value="Unassembled WGS sequence"/>
</dbReference>
<dbReference type="AlphaFoldDB" id="A0A8J3EVI2"/>
<reference evidence="1" key="1">
    <citation type="journal article" date="2014" name="Int. J. Syst. Evol. Microbiol.">
        <title>Complete genome sequence of Corynebacterium casei LMG S-19264T (=DSM 44701T), isolated from a smear-ripened cheese.</title>
        <authorList>
            <consortium name="US DOE Joint Genome Institute (JGI-PGF)"/>
            <person name="Walter F."/>
            <person name="Albersmeier A."/>
            <person name="Kalinowski J."/>
            <person name="Ruckert C."/>
        </authorList>
    </citation>
    <scope>NUCLEOTIDE SEQUENCE</scope>
    <source>
        <strain evidence="1">CGMCC 1.14988</strain>
    </source>
</reference>
<dbReference type="OrthoDB" id="4483486at2"/>
<comment type="caution">
    <text evidence="1">The sequence shown here is derived from an EMBL/GenBank/DDBJ whole genome shotgun (WGS) entry which is preliminary data.</text>
</comment>
<dbReference type="InterPro" id="IPR023393">
    <property type="entry name" value="START-like_dom_sf"/>
</dbReference>